<sequence>MNMAIWTADRDQRLFLLLIEQVKVNADVLAAAWKDSYVKTGVDDYEPTPRAISEHIGSLKKSVNGNGVKKTASTPKSTPRKAAATKTPTTGTKRKRATKASDEEEAMDPEDTDAERKMLKTTPSAPRSRLSRRTKSTPKSYQEDDGDSDEDAAGESDEGDAVMAEDADLGGEDNAQAGTAFDGAGENALVNQVGEHTAANQVAGSATSRQPTPQGKSTNGSSKSGGKRFIKREDLGDDSDGSDFVPEL</sequence>
<feature type="region of interest" description="Disordered" evidence="1">
    <location>
        <begin position="56"/>
        <end position="248"/>
    </location>
</feature>
<name>A0AB34L5M9_9PEZI</name>
<keyword evidence="3" id="KW-1185">Reference proteome</keyword>
<comment type="caution">
    <text evidence="2">The sequence shown here is derived from an EMBL/GenBank/DDBJ whole genome shotgun (WGS) entry which is preliminary data.</text>
</comment>
<dbReference type="AlphaFoldDB" id="A0AB34L5M9"/>
<gene>
    <name evidence="2" type="ORF">WHR41_00528</name>
</gene>
<feature type="compositionally biased region" description="Polar residues" evidence="1">
    <location>
        <begin position="198"/>
        <end position="214"/>
    </location>
</feature>
<evidence type="ECO:0000313" key="2">
    <source>
        <dbReference type="EMBL" id="KAL1590733.1"/>
    </source>
</evidence>
<feature type="compositionally biased region" description="Acidic residues" evidence="1">
    <location>
        <begin position="143"/>
        <end position="171"/>
    </location>
</feature>
<protein>
    <submittedName>
        <fullName evidence="2">Uncharacterized protein</fullName>
    </submittedName>
</protein>
<reference evidence="2 3" key="1">
    <citation type="journal article" date="2020" name="Microbiol. Resour. Announc.">
        <title>Draft Genome Sequence of a Cladosporium Species Isolated from the Mesophotic Ascidian Didemnum maculosum.</title>
        <authorList>
            <person name="Gioti A."/>
            <person name="Siaperas R."/>
            <person name="Nikolaivits E."/>
            <person name="Le Goff G."/>
            <person name="Ouazzani J."/>
            <person name="Kotoulas G."/>
            <person name="Topakas E."/>
        </authorList>
    </citation>
    <scope>NUCLEOTIDE SEQUENCE [LARGE SCALE GENOMIC DNA]</scope>
    <source>
        <strain evidence="2 3">TM138-S3</strain>
    </source>
</reference>
<organism evidence="2 3">
    <name type="scientific">Cladosporium halotolerans</name>
    <dbReference type="NCBI Taxonomy" id="1052096"/>
    <lineage>
        <taxon>Eukaryota</taxon>
        <taxon>Fungi</taxon>
        <taxon>Dikarya</taxon>
        <taxon>Ascomycota</taxon>
        <taxon>Pezizomycotina</taxon>
        <taxon>Dothideomycetes</taxon>
        <taxon>Dothideomycetidae</taxon>
        <taxon>Cladosporiales</taxon>
        <taxon>Cladosporiaceae</taxon>
        <taxon>Cladosporium</taxon>
    </lineage>
</organism>
<accession>A0AB34L5M9</accession>
<feature type="compositionally biased region" description="Low complexity" evidence="1">
    <location>
        <begin position="74"/>
        <end position="91"/>
    </location>
</feature>
<dbReference type="Proteomes" id="UP000803884">
    <property type="component" value="Unassembled WGS sequence"/>
</dbReference>
<evidence type="ECO:0000256" key="1">
    <source>
        <dbReference type="SAM" id="MobiDB-lite"/>
    </source>
</evidence>
<evidence type="ECO:0000313" key="3">
    <source>
        <dbReference type="Proteomes" id="UP000803884"/>
    </source>
</evidence>
<proteinExistence type="predicted"/>
<dbReference type="GeneID" id="96001972"/>
<dbReference type="RefSeq" id="XP_069233838.1">
    <property type="nucleotide sequence ID" value="XM_069369134.1"/>
</dbReference>
<dbReference type="EMBL" id="JAAQHG020000002">
    <property type="protein sequence ID" value="KAL1590733.1"/>
    <property type="molecule type" value="Genomic_DNA"/>
</dbReference>
<feature type="compositionally biased region" description="Low complexity" evidence="1">
    <location>
        <begin position="215"/>
        <end position="224"/>
    </location>
</feature>
<feature type="compositionally biased region" description="Acidic residues" evidence="1">
    <location>
        <begin position="102"/>
        <end position="113"/>
    </location>
</feature>